<dbReference type="InterPro" id="IPR023631">
    <property type="entry name" value="Amidase_dom"/>
</dbReference>
<organism evidence="3 4">
    <name type="scientific">Frankia alni (strain DSM 45986 / CECT 9034 / ACN14a)</name>
    <dbReference type="NCBI Taxonomy" id="326424"/>
    <lineage>
        <taxon>Bacteria</taxon>
        <taxon>Bacillati</taxon>
        <taxon>Actinomycetota</taxon>
        <taxon>Actinomycetes</taxon>
        <taxon>Frankiales</taxon>
        <taxon>Frankiaceae</taxon>
        <taxon>Frankia</taxon>
    </lineage>
</organism>
<reference evidence="3 4" key="1">
    <citation type="journal article" date="2007" name="Genome Res.">
        <title>Genome characteristics of facultatively symbiotic Frankia sp. strains reflect host range and host plant biogeography.</title>
        <authorList>
            <person name="Normand P."/>
            <person name="Lapierre P."/>
            <person name="Tisa L.S."/>
            <person name="Gogarten J.P."/>
            <person name="Alloisio N."/>
            <person name="Bagnarol E."/>
            <person name="Bassi C.A."/>
            <person name="Berry A.M."/>
            <person name="Bickhart D.M."/>
            <person name="Choisne N."/>
            <person name="Couloux A."/>
            <person name="Cournoyer B."/>
            <person name="Cruveiller S."/>
            <person name="Daubin V."/>
            <person name="Demange N."/>
            <person name="Francino M.P."/>
            <person name="Goltsman E."/>
            <person name="Huang Y."/>
            <person name="Kopp O.R."/>
            <person name="Labarre L."/>
            <person name="Lapidus A."/>
            <person name="Lavire C."/>
            <person name="Marechal J."/>
            <person name="Martinez M."/>
            <person name="Mastronunzio J.E."/>
            <person name="Mullin B.C."/>
            <person name="Niemann J."/>
            <person name="Pujic P."/>
            <person name="Rawnsley T."/>
            <person name="Rouy Z."/>
            <person name="Schenowitz C."/>
            <person name="Sellstedt A."/>
            <person name="Tavares F."/>
            <person name="Tomkins J.P."/>
            <person name="Vallenet D."/>
            <person name="Valverde C."/>
            <person name="Wall L.G."/>
            <person name="Wang Y."/>
            <person name="Medigue C."/>
            <person name="Benson D.R."/>
        </authorList>
    </citation>
    <scope>NUCLEOTIDE SEQUENCE [LARGE SCALE GENOMIC DNA]</scope>
    <source>
        <strain evidence="4">DSM 45986 / CECT 9034 / ACN14a</strain>
    </source>
</reference>
<comment type="similarity">
    <text evidence="1">Belongs to the amidase family.</text>
</comment>
<dbReference type="PANTHER" id="PTHR11895">
    <property type="entry name" value="TRANSAMIDASE"/>
    <property type="match status" value="1"/>
</dbReference>
<evidence type="ECO:0000313" key="4">
    <source>
        <dbReference type="Proteomes" id="UP000000657"/>
    </source>
</evidence>
<dbReference type="KEGG" id="fal:FRAAL6173"/>
<dbReference type="InterPro" id="IPR000120">
    <property type="entry name" value="Amidase"/>
</dbReference>
<evidence type="ECO:0000256" key="1">
    <source>
        <dbReference type="ARBA" id="ARBA00009199"/>
    </source>
</evidence>
<gene>
    <name evidence="3" type="ordered locus">FRAAL6173</name>
</gene>
<name>Q0RCM8_FRAAA</name>
<dbReference type="GO" id="GO:0003824">
    <property type="term" value="F:catalytic activity"/>
    <property type="evidence" value="ECO:0007669"/>
    <property type="project" value="InterPro"/>
</dbReference>
<dbReference type="AlphaFoldDB" id="Q0RCM8"/>
<dbReference type="InterPro" id="IPR036928">
    <property type="entry name" value="AS_sf"/>
</dbReference>
<evidence type="ECO:0000259" key="2">
    <source>
        <dbReference type="Pfam" id="PF01425"/>
    </source>
</evidence>
<accession>Q0RCM8</accession>
<protein>
    <submittedName>
        <fullName evidence="3">Amidase</fullName>
    </submittedName>
</protein>
<dbReference type="HOGENOM" id="CLU_009600_0_4_11"/>
<dbReference type="STRING" id="326424.FRAAL6173"/>
<dbReference type="eggNOG" id="COG0154">
    <property type="taxonomic scope" value="Bacteria"/>
</dbReference>
<evidence type="ECO:0000313" key="3">
    <source>
        <dbReference type="EMBL" id="CAJ64796.1"/>
    </source>
</evidence>
<dbReference type="PANTHER" id="PTHR11895:SF7">
    <property type="entry name" value="GLUTAMYL-TRNA(GLN) AMIDOTRANSFERASE SUBUNIT A, MITOCHONDRIAL"/>
    <property type="match status" value="1"/>
</dbReference>
<sequence length="456" mass="46520">MLTADPWPGDVVGLVEEFRAGRRSPAQELAAVLGAVERSGLGAVCHVDVEAAGAAARDVDLDLPLAGVPFAVKELEQVAGWPRADASVPLRHRRSARTSTQVQRLVAAGAIPVFQTPSSELARGDDTVSRLHGVTRNPWRPDASAGGSSGGSAAAVAGGLVTLATATDGGGSTRQPAAFCGLPGLKTTWRITPGGPEPVIEPLTVVTTVLTRSVRDLARVLDLTVGFDPRDPYSAPGPVGGRRFVAGLGAVPTRGLRIAWMPGLGGARPEPGVLAAVGDTFAELVAAAGLCQVAPPEVSFPAGAASFAGIAALRLYRWLAPHWPASADELTDDIASAMRAVTLLDPTVLAGLDDYRIAVIEAVAALFEAVDLVACPTVATEAFPAGDSAPRPPGPLAIANVSGCPAISIPAGSGPTGLPVGLQVFAPHHRDALLIELAAAVERVRPWPLVAPGAPR</sequence>
<dbReference type="EMBL" id="CT573213">
    <property type="protein sequence ID" value="CAJ64796.1"/>
    <property type="molecule type" value="Genomic_DNA"/>
</dbReference>
<proteinExistence type="inferred from homology"/>
<dbReference type="RefSeq" id="WP_011607223.1">
    <property type="nucleotide sequence ID" value="NC_008278.1"/>
</dbReference>
<feature type="domain" description="Amidase" evidence="2">
    <location>
        <begin position="41"/>
        <end position="434"/>
    </location>
</feature>
<dbReference type="Gene3D" id="3.90.1300.10">
    <property type="entry name" value="Amidase signature (AS) domain"/>
    <property type="match status" value="1"/>
</dbReference>
<dbReference type="Pfam" id="PF01425">
    <property type="entry name" value="Amidase"/>
    <property type="match status" value="1"/>
</dbReference>
<keyword evidence="4" id="KW-1185">Reference proteome</keyword>
<dbReference type="Proteomes" id="UP000000657">
    <property type="component" value="Chromosome"/>
</dbReference>
<dbReference type="SUPFAM" id="SSF75304">
    <property type="entry name" value="Amidase signature (AS) enzymes"/>
    <property type="match status" value="1"/>
</dbReference>